<dbReference type="EMBL" id="LSSM01003724">
    <property type="protein sequence ID" value="OMJ16972.1"/>
    <property type="molecule type" value="Genomic_DNA"/>
</dbReference>
<comment type="caution">
    <text evidence="4">The sequence shown here is derived from an EMBL/GenBank/DDBJ whole genome shotgun (WGS) entry which is preliminary data.</text>
</comment>
<evidence type="ECO:0000256" key="1">
    <source>
        <dbReference type="PROSITE-ProRule" id="PRU00042"/>
    </source>
</evidence>
<dbReference type="PROSITE" id="PS50157">
    <property type="entry name" value="ZINC_FINGER_C2H2_2"/>
    <property type="match status" value="2"/>
</dbReference>
<feature type="domain" description="C2H2-type" evidence="3">
    <location>
        <begin position="66"/>
        <end position="95"/>
    </location>
</feature>
<dbReference type="SUPFAM" id="SSF57667">
    <property type="entry name" value="beta-beta-alpha zinc fingers"/>
    <property type="match status" value="2"/>
</dbReference>
<dbReference type="PROSITE" id="PS00028">
    <property type="entry name" value="ZINC_FINGER_C2H2_1"/>
    <property type="match status" value="2"/>
</dbReference>
<dbReference type="EMBL" id="LSSM01004332">
    <property type="protein sequence ID" value="OMJ15194.1"/>
    <property type="molecule type" value="Genomic_DNA"/>
</dbReference>
<feature type="compositionally biased region" description="Polar residues" evidence="2">
    <location>
        <begin position="117"/>
        <end position="128"/>
    </location>
</feature>
<dbReference type="Gene3D" id="3.30.160.60">
    <property type="entry name" value="Classic Zinc Finger"/>
    <property type="match status" value="1"/>
</dbReference>
<evidence type="ECO:0000256" key="2">
    <source>
        <dbReference type="SAM" id="MobiDB-lite"/>
    </source>
</evidence>
<dbReference type="Proteomes" id="UP000187429">
    <property type="component" value="Unassembled WGS sequence"/>
</dbReference>
<name>A0A1R1XKP5_9FUNG</name>
<evidence type="ECO:0000313" key="4">
    <source>
        <dbReference type="EMBL" id="OMJ15194.1"/>
    </source>
</evidence>
<protein>
    <submittedName>
        <fullName evidence="4">Zinc finger protein AEBP2</fullName>
    </submittedName>
</protein>
<organism evidence="4 6">
    <name type="scientific">Smittium culicis</name>
    <dbReference type="NCBI Taxonomy" id="133412"/>
    <lineage>
        <taxon>Eukaryota</taxon>
        <taxon>Fungi</taxon>
        <taxon>Fungi incertae sedis</taxon>
        <taxon>Zoopagomycota</taxon>
        <taxon>Kickxellomycotina</taxon>
        <taxon>Harpellomycetes</taxon>
        <taxon>Harpellales</taxon>
        <taxon>Legeriomycetaceae</taxon>
        <taxon>Smittium</taxon>
    </lineage>
</organism>
<dbReference type="GO" id="GO:0008270">
    <property type="term" value="F:zinc ion binding"/>
    <property type="evidence" value="ECO:0007669"/>
    <property type="project" value="UniProtKB-KW"/>
</dbReference>
<keyword evidence="1" id="KW-0863">Zinc-finger</keyword>
<dbReference type="SMART" id="SM00355">
    <property type="entry name" value="ZnF_C2H2"/>
    <property type="match status" value="2"/>
</dbReference>
<evidence type="ECO:0000259" key="3">
    <source>
        <dbReference type="PROSITE" id="PS50157"/>
    </source>
</evidence>
<proteinExistence type="predicted"/>
<keyword evidence="1" id="KW-0862">Zinc</keyword>
<keyword evidence="6" id="KW-1185">Reference proteome</keyword>
<reference evidence="4" key="2">
    <citation type="submission" date="2017-01" db="EMBL/GenBank/DDBJ databases">
        <authorList>
            <person name="Mah S.A."/>
            <person name="Swanson W.J."/>
            <person name="Moy G.W."/>
            <person name="Vacquier V.D."/>
        </authorList>
    </citation>
    <scope>NUCLEOTIDE SEQUENCE [LARGE SCALE GENOMIC DNA]</scope>
    <source>
        <strain evidence="4">ID-206-W2</strain>
    </source>
</reference>
<dbReference type="AlphaFoldDB" id="A0A1R1XKP5"/>
<gene>
    <name evidence="5" type="ORF">AYI69_g7613</name>
    <name evidence="4" type="ORF">AYI69_g8287</name>
</gene>
<accession>A0A1R1XKP5</accession>
<dbReference type="OrthoDB" id="3437960at2759"/>
<sequence length="250" mass="28591">MAYSCNWGDCVNIFNNLGNLIEHLKVKHLHNAHSCLWAGCHGYRLHPGPHSKSIQHMNAHLGQDSFYCYASNCKKSYKKLEGLLKHIQSHNHEFSEPEETTNNDAFSDTRLTKKRNLTTQEFNSPEKSSFSHKKPKSINNTGSSAGTQNFIKFPKDILDSKESTEFNYHKDYVDKPKNLKKRASVLDRTSFKVTNNTDSTLTKLTKVLESRIQIALDSIKQIEENLSKNINAELKLQLENQLLVDSINKE</sequence>
<evidence type="ECO:0000313" key="5">
    <source>
        <dbReference type="EMBL" id="OMJ16972.1"/>
    </source>
</evidence>
<feature type="region of interest" description="Disordered" evidence="2">
    <location>
        <begin position="92"/>
        <end position="147"/>
    </location>
</feature>
<feature type="domain" description="C2H2-type" evidence="3">
    <location>
        <begin position="3"/>
        <end position="28"/>
    </location>
</feature>
<reference evidence="6" key="1">
    <citation type="submission" date="2017-01" db="EMBL/GenBank/DDBJ databases">
        <authorList>
            <person name="Wang Y."/>
            <person name="White M."/>
            <person name="Kvist S."/>
            <person name="Moncalvo J.-M."/>
        </authorList>
    </citation>
    <scope>NUCLEOTIDE SEQUENCE [LARGE SCALE GENOMIC DNA]</scope>
    <source>
        <strain evidence="6">ID-206-W2</strain>
    </source>
</reference>
<feature type="compositionally biased region" description="Polar residues" evidence="2">
    <location>
        <begin position="137"/>
        <end position="147"/>
    </location>
</feature>
<dbReference type="InterPro" id="IPR036236">
    <property type="entry name" value="Znf_C2H2_sf"/>
</dbReference>
<dbReference type="InterPro" id="IPR013087">
    <property type="entry name" value="Znf_C2H2_type"/>
</dbReference>
<evidence type="ECO:0000313" key="6">
    <source>
        <dbReference type="Proteomes" id="UP000187429"/>
    </source>
</evidence>
<keyword evidence="1" id="KW-0479">Metal-binding</keyword>